<accession>A0ABP7CDS3</accession>
<sequence length="110" mass="11616">MAAPVTVGVVVRVVGRVPSRLTLVVMTIVHAMQVTIVQVVGVVAVRHGDVTTAVAVGVLVRGVFNVSGRHGNRLLSPDAACRSGRHNRQPSGYHARTHEMPTPATVTVPR</sequence>
<proteinExistence type="predicted"/>
<evidence type="ECO:0000313" key="2">
    <source>
        <dbReference type="EMBL" id="GAA3685333.1"/>
    </source>
</evidence>
<keyword evidence="3" id="KW-1185">Reference proteome</keyword>
<name>A0ABP7CDS3_9PSEU</name>
<evidence type="ECO:0000256" key="1">
    <source>
        <dbReference type="SAM" id="MobiDB-lite"/>
    </source>
</evidence>
<feature type="region of interest" description="Disordered" evidence="1">
    <location>
        <begin position="77"/>
        <end position="110"/>
    </location>
</feature>
<evidence type="ECO:0008006" key="4">
    <source>
        <dbReference type="Google" id="ProtNLM"/>
    </source>
</evidence>
<organism evidence="2 3">
    <name type="scientific">Lentzea roselyniae</name>
    <dbReference type="NCBI Taxonomy" id="531940"/>
    <lineage>
        <taxon>Bacteria</taxon>
        <taxon>Bacillati</taxon>
        <taxon>Actinomycetota</taxon>
        <taxon>Actinomycetes</taxon>
        <taxon>Pseudonocardiales</taxon>
        <taxon>Pseudonocardiaceae</taxon>
        <taxon>Lentzea</taxon>
    </lineage>
</organism>
<protein>
    <recommendedName>
        <fullName evidence="4">Secreted protein</fullName>
    </recommendedName>
</protein>
<evidence type="ECO:0000313" key="3">
    <source>
        <dbReference type="Proteomes" id="UP001500711"/>
    </source>
</evidence>
<reference evidence="3" key="1">
    <citation type="journal article" date="2019" name="Int. J. Syst. Evol. Microbiol.">
        <title>The Global Catalogue of Microorganisms (GCM) 10K type strain sequencing project: providing services to taxonomists for standard genome sequencing and annotation.</title>
        <authorList>
            <consortium name="The Broad Institute Genomics Platform"/>
            <consortium name="The Broad Institute Genome Sequencing Center for Infectious Disease"/>
            <person name="Wu L."/>
            <person name="Ma J."/>
        </authorList>
    </citation>
    <scope>NUCLEOTIDE SEQUENCE [LARGE SCALE GENOMIC DNA]</scope>
    <source>
        <strain evidence="3">JCM 17494</strain>
    </source>
</reference>
<dbReference type="EMBL" id="BAABBE010000050">
    <property type="protein sequence ID" value="GAA3685333.1"/>
    <property type="molecule type" value="Genomic_DNA"/>
</dbReference>
<comment type="caution">
    <text evidence="2">The sequence shown here is derived from an EMBL/GenBank/DDBJ whole genome shotgun (WGS) entry which is preliminary data.</text>
</comment>
<dbReference type="Proteomes" id="UP001500711">
    <property type="component" value="Unassembled WGS sequence"/>
</dbReference>
<gene>
    <name evidence="2" type="ORF">GCM10022267_85150</name>
</gene>